<evidence type="ECO:0000256" key="14">
    <source>
        <dbReference type="ARBA" id="ARBA00023239"/>
    </source>
</evidence>
<evidence type="ECO:0000256" key="9">
    <source>
        <dbReference type="ARBA" id="ARBA00022840"/>
    </source>
</evidence>
<dbReference type="FunFam" id="3.30.70.1230:FF:000033">
    <property type="entry name" value="Adenylate cyclase"/>
    <property type="match status" value="1"/>
</dbReference>
<dbReference type="NCBIfam" id="TIGR00229">
    <property type="entry name" value="sensory_box"/>
    <property type="match status" value="1"/>
</dbReference>
<feature type="coiled-coil region" evidence="19">
    <location>
        <begin position="222"/>
        <end position="275"/>
    </location>
</feature>
<evidence type="ECO:0000256" key="19">
    <source>
        <dbReference type="SAM" id="Coils"/>
    </source>
</evidence>
<comment type="catalytic activity">
    <reaction evidence="1">
        <text>ATP = 3',5'-cyclic AMP + diphosphate</text>
        <dbReference type="Rhea" id="RHEA:15389"/>
        <dbReference type="ChEBI" id="CHEBI:30616"/>
        <dbReference type="ChEBI" id="CHEBI:33019"/>
        <dbReference type="ChEBI" id="CHEBI:58165"/>
        <dbReference type="EC" id="4.6.1.1"/>
    </reaction>
</comment>
<evidence type="ECO:0000256" key="18">
    <source>
        <dbReference type="RuleBase" id="RU000405"/>
    </source>
</evidence>
<dbReference type="InterPro" id="IPR007891">
    <property type="entry name" value="CHASE3"/>
</dbReference>
<dbReference type="SUPFAM" id="SSF55785">
    <property type="entry name" value="PYP-like sensor domain (PAS domain)"/>
    <property type="match status" value="1"/>
</dbReference>
<keyword evidence="7" id="KW-0479">Metal-binding</keyword>
<keyword evidence="10" id="KW-0460">Magnesium</keyword>
<dbReference type="PROSITE" id="PS50112">
    <property type="entry name" value="PAS"/>
    <property type="match status" value="1"/>
</dbReference>
<comment type="caution">
    <text evidence="24">The sequence shown here is derived from an EMBL/GenBank/DDBJ whole genome shotgun (WGS) entry which is preliminary data.</text>
</comment>
<dbReference type="GO" id="GO:0035556">
    <property type="term" value="P:intracellular signal transduction"/>
    <property type="evidence" value="ECO:0007669"/>
    <property type="project" value="InterPro"/>
</dbReference>
<dbReference type="InterPro" id="IPR001610">
    <property type="entry name" value="PAC"/>
</dbReference>
<feature type="transmembrane region" description="Helical" evidence="20">
    <location>
        <begin position="359"/>
        <end position="379"/>
    </location>
</feature>
<evidence type="ECO:0000256" key="15">
    <source>
        <dbReference type="ARBA" id="ARBA00032597"/>
    </source>
</evidence>
<evidence type="ECO:0000256" key="12">
    <source>
        <dbReference type="ARBA" id="ARBA00022998"/>
    </source>
</evidence>
<dbReference type="InterPro" id="IPR000014">
    <property type="entry name" value="PAS"/>
</dbReference>
<dbReference type="Proteomes" id="UP000753908">
    <property type="component" value="Unassembled WGS sequence"/>
</dbReference>
<comment type="subunit">
    <text evidence="17">Homodimer. Can also exist as monomer.</text>
</comment>
<feature type="domain" description="PAS" evidence="21">
    <location>
        <begin position="396"/>
        <end position="467"/>
    </location>
</feature>
<dbReference type="SUPFAM" id="SSF55073">
    <property type="entry name" value="Nucleotide cyclase"/>
    <property type="match status" value="1"/>
</dbReference>
<dbReference type="Gene3D" id="3.30.450.20">
    <property type="entry name" value="PAS domain"/>
    <property type="match status" value="1"/>
</dbReference>
<evidence type="ECO:0000256" key="2">
    <source>
        <dbReference type="ARBA" id="ARBA00001946"/>
    </source>
</evidence>
<dbReference type="SMART" id="SM00086">
    <property type="entry name" value="PAC"/>
    <property type="match status" value="1"/>
</dbReference>
<dbReference type="SUPFAM" id="SSF55781">
    <property type="entry name" value="GAF domain-like"/>
    <property type="match status" value="2"/>
</dbReference>
<dbReference type="GO" id="GO:0046872">
    <property type="term" value="F:metal ion binding"/>
    <property type="evidence" value="ECO:0007669"/>
    <property type="project" value="UniProtKB-KW"/>
</dbReference>
<evidence type="ECO:0000256" key="11">
    <source>
        <dbReference type="ARBA" id="ARBA00022989"/>
    </source>
</evidence>
<dbReference type="Pfam" id="PF00211">
    <property type="entry name" value="Guanylate_cyc"/>
    <property type="match status" value="1"/>
</dbReference>
<reference evidence="24" key="2">
    <citation type="journal article" date="2022" name="Microbiol. Resour. Announc.">
        <title>Metagenome Sequencing to Explore Phylogenomics of Terrestrial Cyanobacteria.</title>
        <authorList>
            <person name="Ward R.D."/>
            <person name="Stajich J.E."/>
            <person name="Johansen J.R."/>
            <person name="Huntemann M."/>
            <person name="Clum A."/>
            <person name="Foster B."/>
            <person name="Foster B."/>
            <person name="Roux S."/>
            <person name="Palaniappan K."/>
            <person name="Varghese N."/>
            <person name="Mukherjee S."/>
            <person name="Reddy T.B.K."/>
            <person name="Daum C."/>
            <person name="Copeland A."/>
            <person name="Chen I.A."/>
            <person name="Ivanova N.N."/>
            <person name="Kyrpides N.C."/>
            <person name="Shapiro N."/>
            <person name="Eloe-Fadrosh E.A."/>
            <person name="Pietrasiak N."/>
        </authorList>
    </citation>
    <scope>NUCLEOTIDE SEQUENCE</scope>
    <source>
        <strain evidence="24">CPER-KK1</strain>
    </source>
</reference>
<dbReference type="Gene3D" id="3.30.450.40">
    <property type="match status" value="2"/>
</dbReference>
<dbReference type="GO" id="GO:0005886">
    <property type="term" value="C:plasma membrane"/>
    <property type="evidence" value="ECO:0007669"/>
    <property type="project" value="UniProtKB-ARBA"/>
</dbReference>
<dbReference type="AlphaFoldDB" id="A0A951PM90"/>
<evidence type="ECO:0000259" key="21">
    <source>
        <dbReference type="PROSITE" id="PS50112"/>
    </source>
</evidence>
<evidence type="ECO:0000313" key="24">
    <source>
        <dbReference type="EMBL" id="MBW4546575.1"/>
    </source>
</evidence>
<dbReference type="InterPro" id="IPR029016">
    <property type="entry name" value="GAF-like_dom_sf"/>
</dbReference>
<gene>
    <name evidence="24" type="ORF">KME25_19335</name>
</gene>
<accession>A0A951PM90</accession>
<keyword evidence="11 20" id="KW-1133">Transmembrane helix</keyword>
<dbReference type="InterPro" id="IPR000700">
    <property type="entry name" value="PAS-assoc_C"/>
</dbReference>
<dbReference type="CDD" id="cd07302">
    <property type="entry name" value="CHD"/>
    <property type="match status" value="1"/>
</dbReference>
<evidence type="ECO:0000256" key="20">
    <source>
        <dbReference type="SAM" id="Phobius"/>
    </source>
</evidence>
<comment type="subcellular location">
    <subcellularLocation>
        <location evidence="3">Membrane</location>
        <topology evidence="3">Multi-pass membrane protein</topology>
    </subcellularLocation>
</comment>
<evidence type="ECO:0000256" key="17">
    <source>
        <dbReference type="ARBA" id="ARBA00064436"/>
    </source>
</evidence>
<comment type="cofactor">
    <cofactor evidence="2">
        <name>Mg(2+)</name>
        <dbReference type="ChEBI" id="CHEBI:18420"/>
    </cofactor>
</comment>
<evidence type="ECO:0000256" key="16">
    <source>
        <dbReference type="ARBA" id="ARBA00032637"/>
    </source>
</evidence>
<dbReference type="Gene3D" id="3.30.70.1230">
    <property type="entry name" value="Nucleotide cyclase"/>
    <property type="match status" value="1"/>
</dbReference>
<feature type="coiled-coil region" evidence="19">
    <location>
        <begin position="320"/>
        <end position="357"/>
    </location>
</feature>
<dbReference type="Pfam" id="PF01590">
    <property type="entry name" value="GAF"/>
    <property type="match status" value="2"/>
</dbReference>
<dbReference type="InterPro" id="IPR029787">
    <property type="entry name" value="Nucleotide_cyclase"/>
</dbReference>
<dbReference type="PANTHER" id="PTHR45627:SF12">
    <property type="entry name" value="ADENYLATE CYCLASE TYPE 2"/>
    <property type="match status" value="1"/>
</dbReference>
<dbReference type="GO" id="GO:0007189">
    <property type="term" value="P:adenylate cyclase-activating G protein-coupled receptor signaling pathway"/>
    <property type="evidence" value="ECO:0007669"/>
    <property type="project" value="TreeGrafter"/>
</dbReference>
<feature type="domain" description="Guanylate cyclase" evidence="23">
    <location>
        <begin position="753"/>
        <end position="880"/>
    </location>
</feature>
<sequence>MEAPLPKNEATRLKALRQLQILDTAPEKGFDDITRLAALISGTPTTLVSLIDANRQWFKSKVGLDVSETPRSIAFCAHAILQPDIMIIPDALADERFATNPLVTNPPHIRFYAGVPLITPDGQALGTLCVIDYVPRELEPQQIEALQALGRQAVVQLELRRSLAALARTITERLQGKKTRKRFFKRIAGGLGAAATILVVIGAISYRNTSRFIDTVARVENNQQVSGNIQDLLSQLTEAETEQQSYLIAGEKAYLKSYQAAVADVEQSLKDLQQLSAKNPKQQQKLDTLEPLIARKLALLNKGTDLRLRNSEAALQVVLLAEGKQLRDEIQKELTQMKNEQESLLQQQTEIRRQQSELIALWLGILLVLIVLGWVYYFINREMAERQRVEEVLSAERDFASAVLDTASALIVVLNPEGQIIRFNRACERLTRYSFAEVRGQCFWDLFIIPEEVEPVKAIFEELRNGEFPDESENYWVTKDEERRVIVWSGNALKNANGSVRYFIAAGIDITERQQAEVALRRSEAQNRGFLESLQESKTRLRKQQTALLELAKCQPLYSGDISAAFSEITKTAAHTLDIERASVWLYNSDHSKIHCIKLHELSAERDSEGMELAAVDYPGYFQALQLERAIAADNAYTDSRTQEFSASYLAPLGIASMLDMPIRLGGNTVGVLCLEHVGTPRHWKLEEQNFANYLAYMATLAMEARNRKQAEEALLVEKEKSERLLRNILPSEIAFRLKHETDSIADHFADVTVLFADIVGFTKFSACVSPIELVKLLNRIFSTFDLLAEKHGLEKIKTIGDAYMVVGGLPTPRPDHVEAVAEMALDMQREIAQFNAETGERLSIRIGINTGPVVAGVIGIKKFIYDLWGDTVNTASRMESHGISGCIQVTQATYERLRDNYLLEERGLIQVKGKGRMELYLLIEKKSSTGQKELSQRSHSG</sequence>
<evidence type="ECO:0000256" key="7">
    <source>
        <dbReference type="ARBA" id="ARBA00022723"/>
    </source>
</evidence>
<dbReference type="SMART" id="SM00044">
    <property type="entry name" value="CYCc"/>
    <property type="match status" value="1"/>
</dbReference>
<dbReference type="CDD" id="cd00130">
    <property type="entry name" value="PAS"/>
    <property type="match status" value="1"/>
</dbReference>
<reference evidence="24" key="1">
    <citation type="submission" date="2021-05" db="EMBL/GenBank/DDBJ databases">
        <authorList>
            <person name="Pietrasiak N."/>
            <person name="Ward R."/>
            <person name="Stajich J.E."/>
            <person name="Kurbessoian T."/>
        </authorList>
    </citation>
    <scope>NUCLEOTIDE SEQUENCE</scope>
    <source>
        <strain evidence="24">CPER-KK1</strain>
    </source>
</reference>
<dbReference type="Pfam" id="PF13426">
    <property type="entry name" value="PAS_9"/>
    <property type="match status" value="1"/>
</dbReference>
<comment type="similarity">
    <text evidence="18">Belongs to the adenylyl cyclase class-4/guanylyl cyclase family.</text>
</comment>
<feature type="domain" description="PAC" evidence="22">
    <location>
        <begin position="470"/>
        <end position="522"/>
    </location>
</feature>
<dbReference type="PROSITE" id="PS50125">
    <property type="entry name" value="GUANYLATE_CYCLASE_2"/>
    <property type="match status" value="1"/>
</dbReference>
<keyword evidence="9" id="KW-0067">ATP-binding</keyword>
<evidence type="ECO:0000256" key="5">
    <source>
        <dbReference type="ARBA" id="ARBA00021420"/>
    </source>
</evidence>
<dbReference type="InterPro" id="IPR018297">
    <property type="entry name" value="A/G_cyclase_CS"/>
</dbReference>
<evidence type="ECO:0000259" key="23">
    <source>
        <dbReference type="PROSITE" id="PS50125"/>
    </source>
</evidence>
<dbReference type="Pfam" id="PF05227">
    <property type="entry name" value="CHASE3"/>
    <property type="match status" value="1"/>
</dbReference>
<evidence type="ECO:0000313" key="25">
    <source>
        <dbReference type="Proteomes" id="UP000753908"/>
    </source>
</evidence>
<evidence type="ECO:0000256" key="3">
    <source>
        <dbReference type="ARBA" id="ARBA00004141"/>
    </source>
</evidence>
<dbReference type="PROSITE" id="PS00452">
    <property type="entry name" value="GUANYLATE_CYCLASE_1"/>
    <property type="match status" value="1"/>
</dbReference>
<dbReference type="GO" id="GO:0004016">
    <property type="term" value="F:adenylate cyclase activity"/>
    <property type="evidence" value="ECO:0007669"/>
    <property type="project" value="UniProtKB-EC"/>
</dbReference>
<keyword evidence="6 20" id="KW-0812">Transmembrane</keyword>
<keyword evidence="8" id="KW-0547">Nucleotide-binding</keyword>
<dbReference type="CDD" id="cd19410">
    <property type="entry name" value="HK9-like_sensor"/>
    <property type="match status" value="1"/>
</dbReference>
<dbReference type="SMART" id="SM00091">
    <property type="entry name" value="PAS"/>
    <property type="match status" value="1"/>
</dbReference>
<keyword evidence="13 20" id="KW-0472">Membrane</keyword>
<keyword evidence="14 18" id="KW-0456">Lyase</keyword>
<name>A0A951PM90_9CYAN</name>
<keyword evidence="19" id="KW-0175">Coiled coil</keyword>
<dbReference type="EC" id="4.6.1.1" evidence="4"/>
<dbReference type="PROSITE" id="PS50113">
    <property type="entry name" value="PAC"/>
    <property type="match status" value="1"/>
</dbReference>
<dbReference type="InterPro" id="IPR035965">
    <property type="entry name" value="PAS-like_dom_sf"/>
</dbReference>
<evidence type="ECO:0000256" key="13">
    <source>
        <dbReference type="ARBA" id="ARBA00023136"/>
    </source>
</evidence>
<evidence type="ECO:0000256" key="10">
    <source>
        <dbReference type="ARBA" id="ARBA00022842"/>
    </source>
</evidence>
<protein>
    <recommendedName>
        <fullName evidence="5">Adenylate cyclase</fullName>
        <ecNumber evidence="4">4.6.1.1</ecNumber>
    </recommendedName>
    <alternativeName>
        <fullName evidence="15">ATP pyrophosphate-lyase</fullName>
    </alternativeName>
    <alternativeName>
        <fullName evidence="16">Adenylyl cyclase</fullName>
    </alternativeName>
</protein>
<feature type="transmembrane region" description="Helical" evidence="20">
    <location>
        <begin position="187"/>
        <end position="206"/>
    </location>
</feature>
<dbReference type="SMART" id="SM00065">
    <property type="entry name" value="GAF"/>
    <property type="match status" value="2"/>
</dbReference>
<dbReference type="InterPro" id="IPR001054">
    <property type="entry name" value="A/G_cyclase"/>
</dbReference>
<dbReference type="PANTHER" id="PTHR45627">
    <property type="entry name" value="ADENYLATE CYCLASE TYPE 1"/>
    <property type="match status" value="1"/>
</dbReference>
<dbReference type="EMBL" id="JAHHIF010000027">
    <property type="protein sequence ID" value="MBW4546575.1"/>
    <property type="molecule type" value="Genomic_DNA"/>
</dbReference>
<evidence type="ECO:0000256" key="4">
    <source>
        <dbReference type="ARBA" id="ARBA00012201"/>
    </source>
</evidence>
<dbReference type="GO" id="GO:0005524">
    <property type="term" value="F:ATP binding"/>
    <property type="evidence" value="ECO:0007669"/>
    <property type="project" value="UniProtKB-KW"/>
</dbReference>
<dbReference type="InterPro" id="IPR003018">
    <property type="entry name" value="GAF"/>
</dbReference>
<organism evidence="24 25">
    <name type="scientific">Symplocastrum torsivum CPER-KK1</name>
    <dbReference type="NCBI Taxonomy" id="450513"/>
    <lineage>
        <taxon>Bacteria</taxon>
        <taxon>Bacillati</taxon>
        <taxon>Cyanobacteriota</taxon>
        <taxon>Cyanophyceae</taxon>
        <taxon>Oscillatoriophycideae</taxon>
        <taxon>Oscillatoriales</taxon>
        <taxon>Microcoleaceae</taxon>
        <taxon>Symplocastrum</taxon>
    </lineage>
</organism>
<evidence type="ECO:0000256" key="8">
    <source>
        <dbReference type="ARBA" id="ARBA00022741"/>
    </source>
</evidence>
<dbReference type="GO" id="GO:0006171">
    <property type="term" value="P:cAMP biosynthetic process"/>
    <property type="evidence" value="ECO:0007669"/>
    <property type="project" value="UniProtKB-KW"/>
</dbReference>
<keyword evidence="12" id="KW-0115">cAMP biosynthesis</keyword>
<evidence type="ECO:0000256" key="1">
    <source>
        <dbReference type="ARBA" id="ARBA00001593"/>
    </source>
</evidence>
<proteinExistence type="inferred from homology"/>
<evidence type="ECO:0000259" key="22">
    <source>
        <dbReference type="PROSITE" id="PS50113"/>
    </source>
</evidence>
<evidence type="ECO:0000256" key="6">
    <source>
        <dbReference type="ARBA" id="ARBA00022692"/>
    </source>
</evidence>